<dbReference type="EMBL" id="JXYS01000132">
    <property type="protein sequence ID" value="KJF15699.1"/>
    <property type="molecule type" value="Genomic_DNA"/>
</dbReference>
<gene>
    <name evidence="14" type="primary">ftsX</name>
    <name evidence="14" type="ORF">AXFE_34520</name>
</gene>
<dbReference type="Gene3D" id="3.30.70.3040">
    <property type="match status" value="1"/>
</dbReference>
<dbReference type="Proteomes" id="UP000032360">
    <property type="component" value="Unassembled WGS sequence"/>
</dbReference>
<keyword evidence="7 11" id="KW-1133">Transmembrane helix</keyword>
<evidence type="ECO:0000313" key="14">
    <source>
        <dbReference type="EMBL" id="KJF15699.1"/>
    </source>
</evidence>
<evidence type="ECO:0000256" key="3">
    <source>
        <dbReference type="ARBA" id="ARBA00021907"/>
    </source>
</evidence>
<dbReference type="AlphaFoldDB" id="A0A0D8HCS7"/>
<dbReference type="PANTHER" id="PTHR47755">
    <property type="entry name" value="CELL DIVISION PROTEIN FTSX"/>
    <property type="match status" value="1"/>
</dbReference>
<evidence type="ECO:0000256" key="9">
    <source>
        <dbReference type="ARBA" id="ARBA00023306"/>
    </source>
</evidence>
<accession>A0A0D8HCS7</accession>
<keyword evidence="4 10" id="KW-1003">Cell membrane</keyword>
<evidence type="ECO:0000259" key="13">
    <source>
        <dbReference type="Pfam" id="PF18075"/>
    </source>
</evidence>
<comment type="caution">
    <text evidence="14">The sequence shown here is derived from an EMBL/GenBank/DDBJ whole genome shotgun (WGS) entry which is preliminary data.</text>
</comment>
<feature type="transmembrane region" description="Helical" evidence="11">
    <location>
        <begin position="169"/>
        <end position="194"/>
    </location>
</feature>
<feature type="transmembrane region" description="Helical" evidence="11">
    <location>
        <begin position="214"/>
        <end position="236"/>
    </location>
</feature>
<protein>
    <recommendedName>
        <fullName evidence="3 10">Cell division protein FtsX</fullName>
    </recommendedName>
</protein>
<evidence type="ECO:0000256" key="1">
    <source>
        <dbReference type="ARBA" id="ARBA00004651"/>
    </source>
</evidence>
<dbReference type="STRING" id="1280514.AXFE_34520"/>
<evidence type="ECO:0000256" key="10">
    <source>
        <dbReference type="PIRNR" id="PIRNR003097"/>
    </source>
</evidence>
<dbReference type="Pfam" id="PF18075">
    <property type="entry name" value="FtsX_ECD"/>
    <property type="match status" value="1"/>
</dbReference>
<keyword evidence="15" id="KW-1185">Reference proteome</keyword>
<dbReference type="Pfam" id="PF02687">
    <property type="entry name" value="FtsX"/>
    <property type="match status" value="1"/>
</dbReference>
<comment type="subcellular location">
    <subcellularLocation>
        <location evidence="1">Cell membrane</location>
        <topology evidence="1">Multi-pass membrane protein</topology>
    </subcellularLocation>
</comment>
<dbReference type="RefSeq" id="WP_052607073.1">
    <property type="nucleotide sequence ID" value="NZ_JXYS01000132.1"/>
</dbReference>
<dbReference type="GO" id="GO:0005886">
    <property type="term" value="C:plasma membrane"/>
    <property type="evidence" value="ECO:0007669"/>
    <property type="project" value="UniProtKB-SubCell"/>
</dbReference>
<evidence type="ECO:0000256" key="7">
    <source>
        <dbReference type="ARBA" id="ARBA00022989"/>
    </source>
</evidence>
<dbReference type="GO" id="GO:0051301">
    <property type="term" value="P:cell division"/>
    <property type="evidence" value="ECO:0007669"/>
    <property type="project" value="UniProtKB-KW"/>
</dbReference>
<reference evidence="14 15" key="1">
    <citation type="submission" date="2015-01" db="EMBL/GenBank/DDBJ databases">
        <title>Draft genome of the acidophilic iron oxidizer Acidithrix ferrooxidans strain Py-F3.</title>
        <authorList>
            <person name="Poehlein A."/>
            <person name="Eisen S."/>
            <person name="Schloemann M."/>
            <person name="Johnson B.D."/>
            <person name="Daniel R."/>
            <person name="Muehling M."/>
        </authorList>
    </citation>
    <scope>NUCLEOTIDE SEQUENCE [LARGE SCALE GENOMIC DNA]</scope>
    <source>
        <strain evidence="14 15">Py-F3</strain>
    </source>
</reference>
<evidence type="ECO:0000256" key="6">
    <source>
        <dbReference type="ARBA" id="ARBA00022692"/>
    </source>
</evidence>
<organism evidence="14 15">
    <name type="scientific">Acidithrix ferrooxidans</name>
    <dbReference type="NCBI Taxonomy" id="1280514"/>
    <lineage>
        <taxon>Bacteria</taxon>
        <taxon>Bacillati</taxon>
        <taxon>Actinomycetota</taxon>
        <taxon>Acidimicrobiia</taxon>
        <taxon>Acidimicrobiales</taxon>
        <taxon>Acidimicrobiaceae</taxon>
        <taxon>Acidithrix</taxon>
    </lineage>
</organism>
<sequence>MAYSVDYVVRETASNLWRNRLMSLAAVLTIAVSLALVGSALLIKQGVSVATSQWQGGTQLLIFLEPNATKAQTSAINDQLKASSAVKSYFYVNQAASYVEFKRLEANQPDFLSSVTQKDIPPSFRVALKDPAEAAAVGGIFNAQAGVMKVQYNRAAINTMLKISSIAQVVILGLATILLLSASVLILNVIRVAIFSRRREVTVMKLVGATNMFIRIPFMLEGLIQGLAGAIVAGLAVLGVRRLFGYIIHHFKAQLLSSFVLSNHDVLFTELFVLAIGTVVGALGSLLAVRRYLDI</sequence>
<evidence type="ECO:0000256" key="5">
    <source>
        <dbReference type="ARBA" id="ARBA00022618"/>
    </source>
</evidence>
<feature type="transmembrane region" description="Helical" evidence="11">
    <location>
        <begin position="20"/>
        <end position="43"/>
    </location>
</feature>
<comment type="similarity">
    <text evidence="2 10">Belongs to the ABC-4 integral membrane protein family. FtsX subfamily.</text>
</comment>
<keyword evidence="9 10" id="KW-0131">Cell cycle</keyword>
<dbReference type="PIRSF" id="PIRSF003097">
    <property type="entry name" value="FtsX"/>
    <property type="match status" value="1"/>
</dbReference>
<evidence type="ECO:0000256" key="2">
    <source>
        <dbReference type="ARBA" id="ARBA00007379"/>
    </source>
</evidence>
<keyword evidence="6 11" id="KW-0812">Transmembrane</keyword>
<evidence type="ECO:0000256" key="11">
    <source>
        <dbReference type="SAM" id="Phobius"/>
    </source>
</evidence>
<evidence type="ECO:0000256" key="4">
    <source>
        <dbReference type="ARBA" id="ARBA00022475"/>
    </source>
</evidence>
<keyword evidence="5 10" id="KW-0132">Cell division</keyword>
<feature type="domain" description="FtsX extracellular" evidence="13">
    <location>
        <begin position="59"/>
        <end position="150"/>
    </location>
</feature>
<name>A0A0D8HCS7_9ACTN</name>
<feature type="domain" description="ABC3 transporter permease C-terminal" evidence="12">
    <location>
        <begin position="174"/>
        <end position="292"/>
    </location>
</feature>
<keyword evidence="8 10" id="KW-0472">Membrane</keyword>
<evidence type="ECO:0000259" key="12">
    <source>
        <dbReference type="Pfam" id="PF02687"/>
    </source>
</evidence>
<proteinExistence type="inferred from homology"/>
<evidence type="ECO:0000256" key="8">
    <source>
        <dbReference type="ARBA" id="ARBA00023136"/>
    </source>
</evidence>
<dbReference type="InterPro" id="IPR040690">
    <property type="entry name" value="FtsX_ECD"/>
</dbReference>
<dbReference type="PANTHER" id="PTHR47755:SF1">
    <property type="entry name" value="CELL DIVISION PROTEIN FTSX"/>
    <property type="match status" value="1"/>
</dbReference>
<evidence type="ECO:0000313" key="15">
    <source>
        <dbReference type="Proteomes" id="UP000032360"/>
    </source>
</evidence>
<dbReference type="InterPro" id="IPR004513">
    <property type="entry name" value="FtsX"/>
</dbReference>
<dbReference type="OrthoDB" id="9812531at2"/>
<feature type="transmembrane region" description="Helical" evidence="11">
    <location>
        <begin position="267"/>
        <end position="289"/>
    </location>
</feature>
<dbReference type="InterPro" id="IPR003838">
    <property type="entry name" value="ABC3_permease_C"/>
</dbReference>